<comment type="pathway">
    <text evidence="5">Amino-acid biosynthesis; L-leucine biosynthesis; L-leucine from 3-methyl-2-oxobutanoate: step 4/4.</text>
</comment>
<sequence length="355" mass="40263">MIIEKIAESRFNDSVFESKVFGKNFTDHMLVATYKDGKWSEPKIMPYGPLEFSPAAMAFHYGQAIFEGMKAYKNENEEVFIFRPDKNFERFNLSAKRLSMPEVPAEIFMDGIKTIVDLDRQWVPKNYGTSLYLRPTMFATEEAVSARSSHEYMFVILMAYAPSYYEKPLSVKIADFYSRSAQGGVGFAKCAGNYAASFFPTEEAQKEGYDQVIWTDSIEHKYIEEAGTMNVWVRIGDKLLTAPTSERILNGVTRDSLLNLAKDMGLDVEVRPIEVAEMYEAYKNGQLKEVFGCGTAVVVNSYNAIGFGEERAEIGILPDEESYAVRLKTALRNIQYGLIEDPYGWRIKIEESVTA</sequence>
<evidence type="ECO:0000313" key="17">
    <source>
        <dbReference type="Proteomes" id="UP000672011"/>
    </source>
</evidence>
<dbReference type="NCBIfam" id="TIGR01123">
    <property type="entry name" value="ilvE_II"/>
    <property type="match status" value="1"/>
</dbReference>
<name>A0ABX7XA18_9FLAO</name>
<reference evidence="16 17" key="1">
    <citation type="journal article" date="2021" name="Int. J. Syst. Evol. Microbiol.">
        <title>Faecalibacter bovis sp. nov., isolated from cow faeces.</title>
        <authorList>
            <person name="Li F."/>
            <person name="Zhao W."/>
            <person name="Hong Q."/>
            <person name="Shao Q."/>
            <person name="Song J."/>
            <person name="Yang S."/>
        </authorList>
    </citation>
    <scope>NUCLEOTIDE SEQUENCE [LARGE SCALE GENOMIC DNA]</scope>
    <source>
        <strain evidence="16 17">ZY171143</strain>
    </source>
</reference>
<dbReference type="Gene3D" id="3.30.470.10">
    <property type="match status" value="1"/>
</dbReference>
<gene>
    <name evidence="16" type="ORF">J9309_07920</name>
</gene>
<dbReference type="EMBL" id="CP072842">
    <property type="protein sequence ID" value="QTV04732.1"/>
    <property type="molecule type" value="Genomic_DNA"/>
</dbReference>
<keyword evidence="10 16" id="KW-0808">Transferase</keyword>
<evidence type="ECO:0000256" key="12">
    <source>
        <dbReference type="ARBA" id="ARBA00023304"/>
    </source>
</evidence>
<evidence type="ECO:0000256" key="4">
    <source>
        <dbReference type="ARBA" id="ARBA00004931"/>
    </source>
</evidence>
<keyword evidence="11" id="KW-0663">Pyridoxal phosphate</keyword>
<comment type="pathway">
    <text evidence="3">Amino-acid biosynthesis; L-isoleucine biosynthesis; L-isoleucine from 2-oxobutanoate: step 4/4.</text>
</comment>
<comment type="catalytic activity">
    <reaction evidence="13">
        <text>L-valine + 2-oxoglutarate = 3-methyl-2-oxobutanoate + L-glutamate</text>
        <dbReference type="Rhea" id="RHEA:24813"/>
        <dbReference type="ChEBI" id="CHEBI:11851"/>
        <dbReference type="ChEBI" id="CHEBI:16810"/>
        <dbReference type="ChEBI" id="CHEBI:29985"/>
        <dbReference type="ChEBI" id="CHEBI:57762"/>
        <dbReference type="EC" id="2.6.1.42"/>
    </reaction>
</comment>
<evidence type="ECO:0000256" key="11">
    <source>
        <dbReference type="ARBA" id="ARBA00022898"/>
    </source>
</evidence>
<organism evidence="16 17">
    <name type="scientific">Faecalibacter bovis</name>
    <dbReference type="NCBI Taxonomy" id="2898187"/>
    <lineage>
        <taxon>Bacteria</taxon>
        <taxon>Pseudomonadati</taxon>
        <taxon>Bacteroidota</taxon>
        <taxon>Flavobacteriia</taxon>
        <taxon>Flavobacteriales</taxon>
        <taxon>Weeksellaceae</taxon>
        <taxon>Faecalibacter</taxon>
    </lineage>
</organism>
<evidence type="ECO:0000256" key="14">
    <source>
        <dbReference type="ARBA" id="ARBA00048798"/>
    </source>
</evidence>
<dbReference type="InterPro" id="IPR033939">
    <property type="entry name" value="BCAT_family"/>
</dbReference>
<comment type="catalytic activity">
    <reaction evidence="15">
        <text>L-leucine + 2-oxoglutarate = 4-methyl-2-oxopentanoate + L-glutamate</text>
        <dbReference type="Rhea" id="RHEA:18321"/>
        <dbReference type="ChEBI" id="CHEBI:16810"/>
        <dbReference type="ChEBI" id="CHEBI:17865"/>
        <dbReference type="ChEBI" id="CHEBI:29985"/>
        <dbReference type="ChEBI" id="CHEBI:57427"/>
        <dbReference type="EC" id="2.6.1.42"/>
    </reaction>
</comment>
<dbReference type="InterPro" id="IPR043131">
    <property type="entry name" value="BCAT-like_N"/>
</dbReference>
<dbReference type="PIRSF" id="PIRSF006468">
    <property type="entry name" value="BCAT1"/>
    <property type="match status" value="1"/>
</dbReference>
<dbReference type="NCBIfam" id="NF009897">
    <property type="entry name" value="PRK13357.1"/>
    <property type="match status" value="1"/>
</dbReference>
<keyword evidence="8 16" id="KW-0032">Aminotransferase</keyword>
<protein>
    <recommendedName>
        <fullName evidence="7">branched-chain-amino-acid transaminase</fullName>
        <ecNumber evidence="7">2.6.1.42</ecNumber>
    </recommendedName>
</protein>
<keyword evidence="17" id="KW-1185">Reference proteome</keyword>
<dbReference type="Proteomes" id="UP000672011">
    <property type="component" value="Chromosome"/>
</dbReference>
<evidence type="ECO:0000256" key="6">
    <source>
        <dbReference type="ARBA" id="ARBA00009320"/>
    </source>
</evidence>
<evidence type="ECO:0000256" key="2">
    <source>
        <dbReference type="ARBA" id="ARBA00003109"/>
    </source>
</evidence>
<keyword evidence="9" id="KW-0028">Amino-acid biosynthesis</keyword>
<dbReference type="RefSeq" id="WP_230475354.1">
    <property type="nucleotide sequence ID" value="NZ_CP072842.1"/>
</dbReference>
<evidence type="ECO:0000256" key="5">
    <source>
        <dbReference type="ARBA" id="ARBA00005072"/>
    </source>
</evidence>
<dbReference type="PANTHER" id="PTHR11825">
    <property type="entry name" value="SUBGROUP IIII AMINOTRANSFERASE"/>
    <property type="match status" value="1"/>
</dbReference>
<evidence type="ECO:0000256" key="3">
    <source>
        <dbReference type="ARBA" id="ARBA00004824"/>
    </source>
</evidence>
<comment type="pathway">
    <text evidence="4">Amino-acid biosynthesis; L-valine biosynthesis; L-valine from pyruvate: step 4/4.</text>
</comment>
<comment type="catalytic activity">
    <reaction evidence="14">
        <text>L-isoleucine + 2-oxoglutarate = (S)-3-methyl-2-oxopentanoate + L-glutamate</text>
        <dbReference type="Rhea" id="RHEA:24801"/>
        <dbReference type="ChEBI" id="CHEBI:16810"/>
        <dbReference type="ChEBI" id="CHEBI:29985"/>
        <dbReference type="ChEBI" id="CHEBI:35146"/>
        <dbReference type="ChEBI" id="CHEBI:58045"/>
        <dbReference type="EC" id="2.6.1.42"/>
    </reaction>
</comment>
<evidence type="ECO:0000313" key="16">
    <source>
        <dbReference type="EMBL" id="QTV04732.1"/>
    </source>
</evidence>
<dbReference type="GO" id="GO:0004084">
    <property type="term" value="F:branched-chain-amino-acid transaminase activity"/>
    <property type="evidence" value="ECO:0007669"/>
    <property type="project" value="UniProtKB-EC"/>
</dbReference>
<keyword evidence="12" id="KW-0100">Branched-chain amino acid biosynthesis</keyword>
<comment type="function">
    <text evidence="2">Acts on leucine, isoleucine and valine.</text>
</comment>
<dbReference type="InterPro" id="IPR036038">
    <property type="entry name" value="Aminotransferase-like"/>
</dbReference>
<evidence type="ECO:0000256" key="9">
    <source>
        <dbReference type="ARBA" id="ARBA00022605"/>
    </source>
</evidence>
<proteinExistence type="inferred from homology"/>
<dbReference type="Gene3D" id="3.20.10.10">
    <property type="entry name" value="D-amino Acid Aminotransferase, subunit A, domain 2"/>
    <property type="match status" value="1"/>
</dbReference>
<evidence type="ECO:0000256" key="10">
    <source>
        <dbReference type="ARBA" id="ARBA00022679"/>
    </source>
</evidence>
<evidence type="ECO:0000256" key="13">
    <source>
        <dbReference type="ARBA" id="ARBA00048212"/>
    </source>
</evidence>
<reference evidence="17" key="2">
    <citation type="submission" date="2021-04" db="EMBL/GenBank/DDBJ databases">
        <title>Taxonomy of Flavobacteriaceae bacterium ZY171143.</title>
        <authorList>
            <person name="Li F."/>
        </authorList>
    </citation>
    <scope>NUCLEOTIDE SEQUENCE [LARGE SCALE GENOMIC DNA]</scope>
    <source>
        <strain evidence="17">ZY171143</strain>
    </source>
</reference>
<dbReference type="PANTHER" id="PTHR11825:SF44">
    <property type="entry name" value="BRANCHED-CHAIN-AMINO-ACID AMINOTRANSFERASE"/>
    <property type="match status" value="1"/>
</dbReference>
<accession>A0ABX7XA18</accession>
<dbReference type="InterPro" id="IPR001544">
    <property type="entry name" value="Aminotrans_IV"/>
</dbReference>
<dbReference type="InterPro" id="IPR043132">
    <property type="entry name" value="BCAT-like_C"/>
</dbReference>
<evidence type="ECO:0000256" key="15">
    <source>
        <dbReference type="ARBA" id="ARBA00049229"/>
    </source>
</evidence>
<dbReference type="Pfam" id="PF01063">
    <property type="entry name" value="Aminotran_4"/>
    <property type="match status" value="1"/>
</dbReference>
<evidence type="ECO:0000256" key="7">
    <source>
        <dbReference type="ARBA" id="ARBA00013053"/>
    </source>
</evidence>
<comment type="cofactor">
    <cofactor evidence="1">
        <name>pyridoxal 5'-phosphate</name>
        <dbReference type="ChEBI" id="CHEBI:597326"/>
    </cofactor>
</comment>
<dbReference type="SUPFAM" id="SSF56752">
    <property type="entry name" value="D-aminoacid aminotransferase-like PLP-dependent enzymes"/>
    <property type="match status" value="1"/>
</dbReference>
<evidence type="ECO:0000256" key="8">
    <source>
        <dbReference type="ARBA" id="ARBA00022576"/>
    </source>
</evidence>
<comment type="similarity">
    <text evidence="6">Belongs to the class-IV pyridoxal-phosphate-dependent aminotransferase family.</text>
</comment>
<dbReference type="CDD" id="cd01557">
    <property type="entry name" value="BCAT_beta_family"/>
    <property type="match status" value="1"/>
</dbReference>
<evidence type="ECO:0000256" key="1">
    <source>
        <dbReference type="ARBA" id="ARBA00001933"/>
    </source>
</evidence>
<dbReference type="EC" id="2.6.1.42" evidence="7"/>
<dbReference type="InterPro" id="IPR005786">
    <property type="entry name" value="B_amino_transII"/>
</dbReference>